<dbReference type="InterPro" id="IPR027640">
    <property type="entry name" value="Kinesin-like_fam"/>
</dbReference>
<dbReference type="PANTHER" id="PTHR47972:SF28">
    <property type="entry name" value="KINESIN-LIKE PROTEIN KLP-3"/>
    <property type="match status" value="1"/>
</dbReference>
<evidence type="ECO:0000259" key="8">
    <source>
        <dbReference type="PROSITE" id="PS50067"/>
    </source>
</evidence>
<dbReference type="Gene3D" id="3.40.850.10">
    <property type="entry name" value="Kinesin motor domain"/>
    <property type="match status" value="1"/>
</dbReference>
<dbReference type="SMART" id="SM00129">
    <property type="entry name" value="KISc"/>
    <property type="match status" value="1"/>
</dbReference>
<gene>
    <name evidence="9" type="ORF">DPMN_173387</name>
</gene>
<sequence>MDETGEILTPGGTASRYELRPRTPSTPKRSGTPSTPTARKILRSSNTPDNVPRDLTTPLKSAQHTPSNLVQRTPRTPKTEEKTVFRTPMTFKPRIVGSRVVPSPSRAEIWRQQLGLEEADESDKENPTSSDEEENKQNVAPLVEFRALQKELATKDAQRDECLLLIKNCKEKNRLYKARLEREETTKRQQLRILRKTHESQLQEKEQFIATLQAIVNEQEERIRELEEVSVSTPRSKRATRSARNAAPDPAPTAQASEHLSKLVDDVRRLQSQNGSLMSQLNDVQIELTNVREEHSREIDTLQDSVEKTRSLTNGSDLKKSSQHICCSHSSQVSVLERQCTDLQTERLQLLQDLTEAHNNNTKATTVSKLANHRQQQLEDEVKRLKSRCAQLEGESTARSNRGDDLTSVREEVATLTQENNRLQQNNRELQLQVMTLQTKSPEVVTVTKKVESESLRQRFEAVKSENELLKHTCDARKQELHEAQNQVRYLEKMLSVTETAKKKADSDLWSELESLHSEHQAATKALRDQMEADKHDAVQEIQAKLTTEHKDELQAIVQGLKDKHQHELQESEEKMCALKVQYEQLASKFEMERGQILSKMEEEKFELLSRLEEEKEALKEEMITQLKLFEENMLKLEHKCKLENRQLEEDLMIAKTAAVNRVREELQLEKQVCLSALEEKLKEEHEDEIEKLTINVNNQIVEAVEQERRSTSERMVDLENKYGSLVRQLVSTGPVLAHFVESYILLQKEVKRLPKIIEKTVSGVTQQVMAAILGVSEHNKELVHKYQKEMKLRKKYHNELVELKGNIRVFCRVRPLIREDGSGSQAEDIVTLDQDDSGVLYINSKGRTQTFDVDRVFGEGSTQQEVFDEVKALITSCIDGYNVCIFAYGQTGSGKTYTMEGTSEDPGINQRALSLLFEETGARRDWEYTISVSVLEIYNEMIRDLLGDDVGYKMEVKMNPDGGYHIPGLCYVHVKTVGDVNECFRVGQLNRATAVNQHELNIPRGPMPCCV</sequence>
<evidence type="ECO:0000256" key="3">
    <source>
        <dbReference type="ARBA" id="ARBA00022840"/>
    </source>
</evidence>
<keyword evidence="3 5" id="KW-0067">ATP-binding</keyword>
<reference evidence="9" key="1">
    <citation type="journal article" date="2019" name="bioRxiv">
        <title>The Genome of the Zebra Mussel, Dreissena polymorpha: A Resource for Invasive Species Research.</title>
        <authorList>
            <person name="McCartney M.A."/>
            <person name="Auch B."/>
            <person name="Kono T."/>
            <person name="Mallez S."/>
            <person name="Zhang Y."/>
            <person name="Obille A."/>
            <person name="Becker A."/>
            <person name="Abrahante J.E."/>
            <person name="Garbe J."/>
            <person name="Badalamenti J.P."/>
            <person name="Herman A."/>
            <person name="Mangelson H."/>
            <person name="Liachko I."/>
            <person name="Sullivan S."/>
            <person name="Sone E.D."/>
            <person name="Koren S."/>
            <person name="Silverstein K.A.T."/>
            <person name="Beckman K.B."/>
            <person name="Gohl D.M."/>
        </authorList>
    </citation>
    <scope>NUCLEOTIDE SEQUENCE</scope>
    <source>
        <strain evidence="9">Duluth1</strain>
        <tissue evidence="9">Whole animal</tissue>
    </source>
</reference>
<feature type="coiled-coil region" evidence="6">
    <location>
        <begin position="467"/>
        <end position="494"/>
    </location>
</feature>
<feature type="region of interest" description="Disordered" evidence="7">
    <location>
        <begin position="114"/>
        <end position="140"/>
    </location>
</feature>
<feature type="coiled-coil region" evidence="6">
    <location>
        <begin position="676"/>
        <end position="722"/>
    </location>
</feature>
<proteinExistence type="inferred from homology"/>
<reference evidence="9" key="2">
    <citation type="submission" date="2020-11" db="EMBL/GenBank/DDBJ databases">
        <authorList>
            <person name="McCartney M.A."/>
            <person name="Auch B."/>
            <person name="Kono T."/>
            <person name="Mallez S."/>
            <person name="Becker A."/>
            <person name="Gohl D.M."/>
            <person name="Silverstein K.A.T."/>
            <person name="Koren S."/>
            <person name="Bechman K.B."/>
            <person name="Herman A."/>
            <person name="Abrahante J.E."/>
            <person name="Garbe J."/>
        </authorList>
    </citation>
    <scope>NUCLEOTIDE SEQUENCE</scope>
    <source>
        <strain evidence="9">Duluth1</strain>
        <tissue evidence="9">Whole animal</tissue>
    </source>
</reference>
<dbReference type="PANTHER" id="PTHR47972">
    <property type="entry name" value="KINESIN-LIKE PROTEIN KLP-3"/>
    <property type="match status" value="1"/>
</dbReference>
<keyword evidence="2 5" id="KW-0547">Nucleotide-binding</keyword>
<evidence type="ECO:0000256" key="6">
    <source>
        <dbReference type="SAM" id="Coils"/>
    </source>
</evidence>
<feature type="compositionally biased region" description="Polar residues" evidence="7">
    <location>
        <begin position="23"/>
        <end position="49"/>
    </location>
</feature>
<evidence type="ECO:0000256" key="4">
    <source>
        <dbReference type="ARBA" id="ARBA00023212"/>
    </source>
</evidence>
<dbReference type="GO" id="GO:0003777">
    <property type="term" value="F:microtubule motor activity"/>
    <property type="evidence" value="ECO:0007669"/>
    <property type="project" value="InterPro"/>
</dbReference>
<dbReference type="InterPro" id="IPR001752">
    <property type="entry name" value="Kinesin_motor_dom"/>
</dbReference>
<comment type="similarity">
    <text evidence="5">Belongs to the TRAFAC class myosin-kinesin ATPase superfamily. Kinesin family.</text>
</comment>
<keyword evidence="4" id="KW-0206">Cytoskeleton</keyword>
<protein>
    <recommendedName>
        <fullName evidence="8">Kinesin motor domain-containing protein</fullName>
    </recommendedName>
</protein>
<feature type="compositionally biased region" description="Polar residues" evidence="7">
    <location>
        <begin position="58"/>
        <end position="76"/>
    </location>
</feature>
<dbReference type="SUPFAM" id="SSF52540">
    <property type="entry name" value="P-loop containing nucleoside triphosphate hydrolases"/>
    <property type="match status" value="1"/>
</dbReference>
<evidence type="ECO:0000256" key="7">
    <source>
        <dbReference type="SAM" id="MobiDB-lite"/>
    </source>
</evidence>
<feature type="domain" description="Kinesin motor" evidence="8">
    <location>
        <begin position="807"/>
        <end position="1012"/>
    </location>
</feature>
<keyword evidence="10" id="KW-1185">Reference proteome</keyword>
<evidence type="ECO:0000256" key="5">
    <source>
        <dbReference type="PROSITE-ProRule" id="PRU00283"/>
    </source>
</evidence>
<dbReference type="PROSITE" id="PS50067">
    <property type="entry name" value="KINESIN_MOTOR_2"/>
    <property type="match status" value="1"/>
</dbReference>
<keyword evidence="6" id="KW-0175">Coiled coil</keyword>
<dbReference type="Pfam" id="PF00225">
    <property type="entry name" value="Kinesin"/>
    <property type="match status" value="1"/>
</dbReference>
<comment type="subcellular location">
    <subcellularLocation>
        <location evidence="1">Cytoplasm</location>
        <location evidence="1">Cytoskeleton</location>
    </subcellularLocation>
</comment>
<feature type="coiled-coil region" evidence="6">
    <location>
        <begin position="267"/>
        <end position="440"/>
    </location>
</feature>
<name>A0A9D4IFG3_DREPO</name>
<comment type="caution">
    <text evidence="9">The sequence shown here is derived from an EMBL/GenBank/DDBJ whole genome shotgun (WGS) entry which is preliminary data.</text>
</comment>
<keyword evidence="4" id="KW-0963">Cytoplasm</keyword>
<dbReference type="InterPro" id="IPR027417">
    <property type="entry name" value="P-loop_NTPase"/>
</dbReference>
<feature type="region of interest" description="Disordered" evidence="7">
    <location>
        <begin position="227"/>
        <end position="258"/>
    </location>
</feature>
<feature type="coiled-coil region" evidence="6">
    <location>
        <begin position="598"/>
        <end position="647"/>
    </location>
</feature>
<accession>A0A9D4IFG3</accession>
<dbReference type="EMBL" id="JAIWYP010000009">
    <property type="protein sequence ID" value="KAH3772055.1"/>
    <property type="molecule type" value="Genomic_DNA"/>
</dbReference>
<dbReference type="Proteomes" id="UP000828390">
    <property type="component" value="Unassembled WGS sequence"/>
</dbReference>
<dbReference type="GO" id="GO:0007018">
    <property type="term" value="P:microtubule-based movement"/>
    <property type="evidence" value="ECO:0007669"/>
    <property type="project" value="InterPro"/>
</dbReference>
<dbReference type="InterPro" id="IPR036961">
    <property type="entry name" value="Kinesin_motor_dom_sf"/>
</dbReference>
<dbReference type="AlphaFoldDB" id="A0A9D4IFG3"/>
<dbReference type="GO" id="GO:0015630">
    <property type="term" value="C:microtubule cytoskeleton"/>
    <property type="evidence" value="ECO:0007669"/>
    <property type="project" value="TreeGrafter"/>
</dbReference>
<organism evidence="9 10">
    <name type="scientific">Dreissena polymorpha</name>
    <name type="common">Zebra mussel</name>
    <name type="synonym">Mytilus polymorpha</name>
    <dbReference type="NCBI Taxonomy" id="45954"/>
    <lineage>
        <taxon>Eukaryota</taxon>
        <taxon>Metazoa</taxon>
        <taxon>Spiralia</taxon>
        <taxon>Lophotrochozoa</taxon>
        <taxon>Mollusca</taxon>
        <taxon>Bivalvia</taxon>
        <taxon>Autobranchia</taxon>
        <taxon>Heteroconchia</taxon>
        <taxon>Euheterodonta</taxon>
        <taxon>Imparidentia</taxon>
        <taxon>Neoheterodontei</taxon>
        <taxon>Myida</taxon>
        <taxon>Dreissenoidea</taxon>
        <taxon>Dreissenidae</taxon>
        <taxon>Dreissena</taxon>
    </lineage>
</organism>
<evidence type="ECO:0000256" key="2">
    <source>
        <dbReference type="ARBA" id="ARBA00022741"/>
    </source>
</evidence>
<evidence type="ECO:0000256" key="1">
    <source>
        <dbReference type="ARBA" id="ARBA00004245"/>
    </source>
</evidence>
<dbReference type="GO" id="GO:0005524">
    <property type="term" value="F:ATP binding"/>
    <property type="evidence" value="ECO:0007669"/>
    <property type="project" value="UniProtKB-UniRule"/>
</dbReference>
<keyword evidence="5" id="KW-0505">Motor protein</keyword>
<evidence type="ECO:0000313" key="10">
    <source>
        <dbReference type="Proteomes" id="UP000828390"/>
    </source>
</evidence>
<feature type="binding site" evidence="5">
    <location>
        <begin position="890"/>
        <end position="897"/>
    </location>
    <ligand>
        <name>ATP</name>
        <dbReference type="ChEBI" id="CHEBI:30616"/>
    </ligand>
</feature>
<evidence type="ECO:0000313" key="9">
    <source>
        <dbReference type="EMBL" id="KAH3772055.1"/>
    </source>
</evidence>
<dbReference type="GO" id="GO:0008017">
    <property type="term" value="F:microtubule binding"/>
    <property type="evidence" value="ECO:0007669"/>
    <property type="project" value="InterPro"/>
</dbReference>
<feature type="region of interest" description="Disordered" evidence="7">
    <location>
        <begin position="1"/>
        <end position="90"/>
    </location>
</feature>